<keyword evidence="3" id="KW-1185">Reference proteome</keyword>
<evidence type="ECO:0008006" key="4">
    <source>
        <dbReference type="Google" id="ProtNLM"/>
    </source>
</evidence>
<dbReference type="Gene3D" id="3.90.1720.10">
    <property type="entry name" value="endopeptidase domain like (from Nostoc punctiforme)"/>
    <property type="match status" value="1"/>
</dbReference>
<evidence type="ECO:0000313" key="3">
    <source>
        <dbReference type="Proteomes" id="UP000481852"/>
    </source>
</evidence>
<organism evidence="2 3">
    <name type="scientific">Porcincola intestinalis</name>
    <dbReference type="NCBI Taxonomy" id="2606632"/>
    <lineage>
        <taxon>Bacteria</taxon>
        <taxon>Bacillati</taxon>
        <taxon>Bacillota</taxon>
        <taxon>Clostridia</taxon>
        <taxon>Lachnospirales</taxon>
        <taxon>Lachnospiraceae</taxon>
        <taxon>Porcincola</taxon>
    </lineage>
</organism>
<gene>
    <name evidence="2" type="ORF">FYJ35_00365</name>
</gene>
<dbReference type="RefSeq" id="WP_154521497.1">
    <property type="nucleotide sequence ID" value="NZ_JAXFDQ010000009.1"/>
</dbReference>
<sequence length="377" mass="42716">MRGRWRRVRKRYRFVSSDGRPQRGWLKEGNRTYYLDKGGFRVTGLVRLGRKYYFFRKNGVQRFGYIKIGKKTYFFDPADHGARSSTVIVVRGVPNTAPMSEPPEDLVTARNTALNLQFDESGAFYDNRGYQIQKATLRSFLTTALLPVGKTMYIWGGGWESGAEKKSHKGSIEATTIGVSPRWEQFFRKSPRSYNYKNFRYLSHLGLDCSGYVGWVLYNTFNSVSGHGDYVMLAQNMARTFAGWGWGNYSPAGSYSDFRPGDIMSLRGGHVYIVLGQCSDGSVVLVHSSPKGVMITGTVTRRGKKNSQAVKLAARYMKKYFPRWYRKFPDSSRGTSYLTDYSRMRWTLNGNRSVLSDPDGLEGMNASQVLSLLLGPA</sequence>
<keyword evidence="1" id="KW-0677">Repeat</keyword>
<evidence type="ECO:0000256" key="1">
    <source>
        <dbReference type="ARBA" id="ARBA00022737"/>
    </source>
</evidence>
<dbReference type="SUPFAM" id="SSF69360">
    <property type="entry name" value="Cell wall binding repeat"/>
    <property type="match status" value="1"/>
</dbReference>
<proteinExistence type="predicted"/>
<evidence type="ECO:0000313" key="2">
    <source>
        <dbReference type="EMBL" id="MSS13518.1"/>
    </source>
</evidence>
<dbReference type="InterPro" id="IPR018337">
    <property type="entry name" value="Cell_wall/Cho-bd_repeat"/>
</dbReference>
<reference evidence="2 3" key="1">
    <citation type="submission" date="2019-08" db="EMBL/GenBank/DDBJ databases">
        <title>In-depth cultivation of the pig gut microbiome towards novel bacterial diversity and tailored functional studies.</title>
        <authorList>
            <person name="Wylensek D."/>
            <person name="Hitch T.C.A."/>
            <person name="Clavel T."/>
        </authorList>
    </citation>
    <scope>NUCLEOTIDE SEQUENCE [LARGE SCALE GENOMIC DNA]</scope>
    <source>
        <strain evidence="2 3">Oil+RF-744-WCA-WT-11</strain>
    </source>
</reference>
<comment type="caution">
    <text evidence="2">The sequence shown here is derived from an EMBL/GenBank/DDBJ whole genome shotgun (WGS) entry which is preliminary data.</text>
</comment>
<dbReference type="AlphaFoldDB" id="A0A6L5X2K0"/>
<dbReference type="EMBL" id="VULZ01000001">
    <property type="protein sequence ID" value="MSS13518.1"/>
    <property type="molecule type" value="Genomic_DNA"/>
</dbReference>
<dbReference type="Proteomes" id="UP000481852">
    <property type="component" value="Unassembled WGS sequence"/>
</dbReference>
<dbReference type="Gene3D" id="2.10.270.10">
    <property type="entry name" value="Cholin Binding"/>
    <property type="match status" value="1"/>
</dbReference>
<accession>A0A6L5X2K0</accession>
<name>A0A6L5X2K0_9FIRM</name>
<dbReference type="Pfam" id="PF01473">
    <property type="entry name" value="Choline_bind_1"/>
    <property type="match status" value="1"/>
</dbReference>
<protein>
    <recommendedName>
        <fullName evidence="4">NlpC/P60 domain-containing protein</fullName>
    </recommendedName>
</protein>